<dbReference type="InterPro" id="IPR028925">
    <property type="entry name" value="RRM_DME"/>
</dbReference>
<dbReference type="InterPro" id="IPR003651">
    <property type="entry name" value="Endonuclease3_FeS-loop_motif"/>
</dbReference>
<evidence type="ECO:0000313" key="13">
    <source>
        <dbReference type="Proteomes" id="UP000230069"/>
    </source>
</evidence>
<feature type="compositionally biased region" description="Basic and acidic residues" evidence="10">
    <location>
        <begin position="1558"/>
        <end position="1582"/>
    </location>
</feature>
<dbReference type="GO" id="GO:0141166">
    <property type="term" value="P:chromosomal 5-methylcytosine DNA demethylation pathway"/>
    <property type="evidence" value="ECO:0007669"/>
    <property type="project" value="InterPro"/>
</dbReference>
<proteinExistence type="inferred from homology"/>
<dbReference type="Pfam" id="PF15628">
    <property type="entry name" value="RRM_DME"/>
    <property type="match status" value="1"/>
</dbReference>
<dbReference type="CDD" id="cd00056">
    <property type="entry name" value="ENDO3c"/>
    <property type="match status" value="1"/>
</dbReference>
<feature type="region of interest" description="Disordered" evidence="10">
    <location>
        <begin position="759"/>
        <end position="778"/>
    </location>
</feature>
<dbReference type="Gene3D" id="1.10.340.30">
    <property type="entry name" value="Hypothetical protein, domain 2"/>
    <property type="match status" value="1"/>
</dbReference>
<dbReference type="FunCoup" id="A0A2G5EGA3">
    <property type="interactions" value="1239"/>
</dbReference>
<dbReference type="InterPro" id="IPR028924">
    <property type="entry name" value="Perm-CXXC"/>
</dbReference>
<dbReference type="Pfam" id="PF15629">
    <property type="entry name" value="Perm-CXXC"/>
    <property type="match status" value="1"/>
</dbReference>
<comment type="cofactor">
    <cofactor evidence="1">
        <name>[4Fe-4S] cluster</name>
        <dbReference type="ChEBI" id="CHEBI:49883"/>
    </cofactor>
</comment>
<dbReference type="Gene3D" id="1.10.1670.10">
    <property type="entry name" value="Helix-hairpin-Helix base-excision DNA repair enzymes (C-terminal)"/>
    <property type="match status" value="1"/>
</dbReference>
<dbReference type="GO" id="GO:0005634">
    <property type="term" value="C:nucleus"/>
    <property type="evidence" value="ECO:0007669"/>
    <property type="project" value="UniProtKB-SubCell"/>
</dbReference>
<feature type="region of interest" description="Disordered" evidence="10">
    <location>
        <begin position="1507"/>
        <end position="1544"/>
    </location>
</feature>
<dbReference type="GO" id="GO:0003677">
    <property type="term" value="F:DNA binding"/>
    <property type="evidence" value="ECO:0007669"/>
    <property type="project" value="UniProtKB-KW"/>
</dbReference>
<evidence type="ECO:0000256" key="6">
    <source>
        <dbReference type="ARBA" id="ARBA00023004"/>
    </source>
</evidence>
<evidence type="ECO:0000256" key="5">
    <source>
        <dbReference type="ARBA" id="ARBA00022723"/>
    </source>
</evidence>
<evidence type="ECO:0000256" key="4">
    <source>
        <dbReference type="ARBA" id="ARBA00022485"/>
    </source>
</evidence>
<keyword evidence="13" id="KW-1185">Reference proteome</keyword>
<comment type="similarity">
    <text evidence="3">Belongs to the DNA glycosylase family. DEMETER subfamily.</text>
</comment>
<dbReference type="SMART" id="SM00478">
    <property type="entry name" value="ENDO3c"/>
    <property type="match status" value="1"/>
</dbReference>
<dbReference type="InterPro" id="IPR044811">
    <property type="entry name" value="DME/ROS1"/>
</dbReference>
<name>A0A2G5EGA3_AQUCA</name>
<dbReference type="GO" id="GO:0006284">
    <property type="term" value="P:base-excision repair"/>
    <property type="evidence" value="ECO:0007669"/>
    <property type="project" value="InterPro"/>
</dbReference>
<keyword evidence="8" id="KW-0238">DNA-binding</keyword>
<evidence type="ECO:0000256" key="7">
    <source>
        <dbReference type="ARBA" id="ARBA00023014"/>
    </source>
</evidence>
<dbReference type="GO" id="GO:0046872">
    <property type="term" value="F:metal ion binding"/>
    <property type="evidence" value="ECO:0007669"/>
    <property type="project" value="UniProtKB-KW"/>
</dbReference>
<evidence type="ECO:0000256" key="1">
    <source>
        <dbReference type="ARBA" id="ARBA00001966"/>
    </source>
</evidence>
<dbReference type="InterPro" id="IPR003265">
    <property type="entry name" value="HhH-GPD_domain"/>
</dbReference>
<feature type="compositionally biased region" description="Polar residues" evidence="10">
    <location>
        <begin position="1507"/>
        <end position="1542"/>
    </location>
</feature>
<keyword evidence="7" id="KW-0411">Iron-sulfur</keyword>
<feature type="compositionally biased region" description="Basic residues" evidence="10">
    <location>
        <begin position="1583"/>
        <end position="1597"/>
    </location>
</feature>
<dbReference type="GO" id="GO:0051539">
    <property type="term" value="F:4 iron, 4 sulfur cluster binding"/>
    <property type="evidence" value="ECO:0007669"/>
    <property type="project" value="UniProtKB-KW"/>
</dbReference>
<dbReference type="GO" id="GO:0019104">
    <property type="term" value="F:DNA N-glycosylase activity"/>
    <property type="evidence" value="ECO:0007669"/>
    <property type="project" value="InterPro"/>
</dbReference>
<evidence type="ECO:0000256" key="9">
    <source>
        <dbReference type="ARBA" id="ARBA00023242"/>
    </source>
</evidence>
<feature type="compositionally biased region" description="Basic and acidic residues" evidence="10">
    <location>
        <begin position="1169"/>
        <end position="1180"/>
    </location>
</feature>
<sequence length="2168" mass="242401">MDFSRGFPIRDGNELKVQGNWTPVTPAKPIPTRPRSITREIQENQATRQNLQELSGFPAEFFQGSVSNSNWPNGAAGCFNSTISIDQHREHNNWESALAGKMIVPELTWTNANTQEDWNNMGFMGLLAFAEKSFPGNQRGRNVATENFPFPLPQNEQSQFNSSNVLFHDQSYRVSSSRSVSDQPPQLHQNKVPVSYGSTTMWDLNSTSTSMYDLNYNPQAIGDAASHSNISFQPAPVTPEKCTGRQHKHLSDVHMLVQSTSPDTGGRMHHSQPLDAVSNDKTSFLALDIENTSIQFAPVTPAKGTMQHNQLLLDEGNTVQHTQLLRDLSNGSGCYQFASVTPDKGSTLQHNQPSELVNAFQNGGSQEDAIPKANNSFELHSQVSCLESVVNSSPAAPEKQFQPTVSSTCDALSTPSKETIQHEKGEDNGIDLNKTPQQKPRKKRKYTPKVLKEGKPKRTPKSAVKQTNTKENKTGKRKYVRKKGINTLSTPSTDVVGDSSGGKQCPVTGSCKRALNFDLEGEGNESQKTPMHQEVDQSNNLLNTASCTFNIPESQASDLPTPNKESHRCTALQFSHSVDKIVERSLPSMAFDLNHSATQMPSDFLPGIAPQPTRRELLRKNLTFLGRDDHNKRTASDYQTWGIKYQQEKMQPAFISENNLDYQEVPVPLGVQDNIHLISKNPNNINCGWYHPLAEDKQARLTKRAHPQTTDEGHLRSFDLTGTRFDASKVYQEMLQANEDIRNGNGDMLFPDIFKKRRTETTTGKPRPGTVGDGHKETTTHYTKNRLSTSHWHSSHLCHASSELSQSQRNSFQHHNADCMTTFGKLKSSESELMLTIRQTEMKTRKRSKGHTRVRDFASLTEVAQCNNLQSPLRSAPTSHDKRITEMPQGNQYSMQSPTADNPANKARNMYSSEGYNRNMVSFSSTNPARLQEHRSAVYGHRRYSAKSRGSLKGVQQFLSPVDELIQKLNYLSMSDENRMISANQENALVPFKGDDRIVPYQGVFDPIKKRKPRPKVDLDLETNRVWMLLMGKEASESDEAADINNQKWWEEERRVFQGRADSFIARMHLIQGDRRFTRWNGSVLDSVIGVFLTQNVSDHLSSSAFMSLAARFPLKSTSNDRTYREETTKMYVEEPEITELESGNTRWHNKIATEPVGSQDSQSSVTLHEADRVDGKEMDNTSESFESNTDAGCSSGVSDKDFSTCQEPLKMKVGILMTGLECAGFAEADDGRIIEVESSGISSQNSDDSSLFQVTIGDTNASEGRATLLEADNRTLDDVATSQNTDNSFLPKKNEVIRSCSDSNSEEEVPTTRYKSNLMNSSTSYMELLHTTMIQEFHTPGIERFPIDLNSETCYNQSESKNLDKRLNMGRISVESNSSSFQASSSKFDHIEAPIISSSTSSVQIFSSDAQCQELMGEHGRSSLPLTGAIKENSNATNMDRNLPMEEIEGETSEQNISSNVRAAYLGVRYSSFDKLEVHPVISSEQDTSLDKQPNSWGIIQSVDSSQFEGNQSSEQEVLNAQAQRSTTMQKVDSNSPNFSGETLDVVESSLLIDKERSKEDAASGLKEHVHPSKSSHETKNKTPKKPNGKPAKEKKKAVDWDYLRKDAYKNCGKRERNHDTMDSLDWEAVRCADVNEIAKAIKERGMNNMLAERIKAFLDRLVKEHGSIDLEWLRDVPPDKAKEYLLSVRGLGLKSVECVRLLTLHHLAFPVDTNVGRIAVRLGWVPLQPLPESLQLHLLEMYPILETIQKYLWPRLCTLDQRTLYELHYQLITFGKVFCTKSKPNCNACPMRAECKHFASAFASARLALPGPEEKGIVSSNVPAMGNHVPAMGINQLSLPPQEATTPGQINPMPLDPIDANMFSETRTRIENNEPIIEVPASPEPECNEVPEYDIGDIEDAFCEDPDEIPTIKLNLEDFALNLQNYMQENNMKLQDGDMSKALVVLSPEAASLPTPKLKNVGRLRTEHQVYELPDDHPLLEMKQQEKRVPDEVCPYLFAIWTPGETAESIDPPKGCGASVISGKLCCETTCFSCNAIREAYNKIVRGTLLIPCRTAMRGSFPLNGTYFQVNEVFADHESSLKPMEVPSGWLWKQKRRTVYFGTSVSTIFKGQTTKEIQDCFWKGSVCVRGFDQRTRAPRPLMARLHFPASKLAANAKGKGKGKMDE</sequence>
<organism evidence="12 13">
    <name type="scientific">Aquilegia coerulea</name>
    <name type="common">Rocky mountain columbine</name>
    <dbReference type="NCBI Taxonomy" id="218851"/>
    <lineage>
        <taxon>Eukaryota</taxon>
        <taxon>Viridiplantae</taxon>
        <taxon>Streptophyta</taxon>
        <taxon>Embryophyta</taxon>
        <taxon>Tracheophyta</taxon>
        <taxon>Spermatophyta</taxon>
        <taxon>Magnoliopsida</taxon>
        <taxon>Ranunculales</taxon>
        <taxon>Ranunculaceae</taxon>
        <taxon>Thalictroideae</taxon>
        <taxon>Aquilegia</taxon>
    </lineage>
</organism>
<keyword evidence="6" id="KW-0408">Iron</keyword>
<dbReference type="FunFam" id="1.10.1670.10:FF:000004">
    <property type="entry name" value="DNA glycosylase/AP lyase ROS1"/>
    <property type="match status" value="1"/>
</dbReference>
<feature type="region of interest" description="Disordered" evidence="10">
    <location>
        <begin position="1558"/>
        <end position="1598"/>
    </location>
</feature>
<dbReference type="PANTHER" id="PTHR46213">
    <property type="entry name" value="TRANSCRIPTIONAL ACTIVATOR DEMETER"/>
    <property type="match status" value="1"/>
</dbReference>
<dbReference type="InterPro" id="IPR023170">
    <property type="entry name" value="HhH_base_excis_C"/>
</dbReference>
<keyword evidence="5" id="KW-0479">Metal-binding</keyword>
<feature type="compositionally biased region" description="Polar residues" evidence="10">
    <location>
        <begin position="401"/>
        <end position="418"/>
    </location>
</feature>
<dbReference type="InterPro" id="IPR011257">
    <property type="entry name" value="DNA_glycosylase"/>
</dbReference>
<evidence type="ECO:0000256" key="8">
    <source>
        <dbReference type="ARBA" id="ARBA00023125"/>
    </source>
</evidence>
<feature type="region of interest" description="Disordered" evidence="10">
    <location>
        <begin position="1155"/>
        <end position="1198"/>
    </location>
</feature>
<evidence type="ECO:0000256" key="2">
    <source>
        <dbReference type="ARBA" id="ARBA00004123"/>
    </source>
</evidence>
<protein>
    <recommendedName>
        <fullName evidence="11">HhH-GPD domain-containing protein</fullName>
    </recommendedName>
</protein>
<reference evidence="12 13" key="1">
    <citation type="submission" date="2017-09" db="EMBL/GenBank/DDBJ databases">
        <title>WGS assembly of Aquilegia coerulea Goldsmith.</title>
        <authorList>
            <person name="Hodges S."/>
            <person name="Kramer E."/>
            <person name="Nordborg M."/>
            <person name="Tomkins J."/>
            <person name="Borevitz J."/>
            <person name="Derieg N."/>
            <person name="Yan J."/>
            <person name="Mihaltcheva S."/>
            <person name="Hayes R.D."/>
            <person name="Rokhsar D."/>
        </authorList>
    </citation>
    <scope>NUCLEOTIDE SEQUENCE [LARGE SCALE GENOMIC DNA]</scope>
    <source>
        <strain evidence="13">cv. Goldsmith</strain>
    </source>
</reference>
<dbReference type="PANTHER" id="PTHR46213:SF13">
    <property type="entry name" value="DEMETER-LIKE PROTEIN 2-RELATED"/>
    <property type="match status" value="1"/>
</dbReference>
<evidence type="ECO:0000256" key="3">
    <source>
        <dbReference type="ARBA" id="ARBA00005646"/>
    </source>
</evidence>
<dbReference type="GO" id="GO:0035514">
    <property type="term" value="F:DNA demethylase activity"/>
    <property type="evidence" value="ECO:0007669"/>
    <property type="project" value="InterPro"/>
</dbReference>
<gene>
    <name evidence="12" type="ORF">AQUCO_00900981v1</name>
</gene>
<dbReference type="OrthoDB" id="5607at2759"/>
<feature type="domain" description="HhH-GPD" evidence="11">
    <location>
        <begin position="1617"/>
        <end position="1759"/>
    </location>
</feature>
<comment type="subcellular location">
    <subcellularLocation>
        <location evidence="2">Nucleus</location>
    </subcellularLocation>
</comment>
<keyword evidence="4" id="KW-0004">4Fe-4S</keyword>
<evidence type="ECO:0000313" key="12">
    <source>
        <dbReference type="EMBL" id="PIA54769.1"/>
    </source>
</evidence>
<feature type="region of interest" description="Disordered" evidence="10">
    <location>
        <begin position="394"/>
        <end position="483"/>
    </location>
</feature>
<evidence type="ECO:0000259" key="11">
    <source>
        <dbReference type="SMART" id="SM00478"/>
    </source>
</evidence>
<feature type="compositionally biased region" description="Polar residues" evidence="10">
    <location>
        <begin position="1182"/>
        <end position="1198"/>
    </location>
</feature>
<dbReference type="Proteomes" id="UP000230069">
    <property type="component" value="Unassembled WGS sequence"/>
</dbReference>
<feature type="compositionally biased region" description="Polar residues" evidence="10">
    <location>
        <begin position="1157"/>
        <end position="1167"/>
    </location>
</feature>
<accession>A0A2G5EGA3</accession>
<dbReference type="EMBL" id="KZ305026">
    <property type="protein sequence ID" value="PIA54769.1"/>
    <property type="molecule type" value="Genomic_DNA"/>
</dbReference>
<evidence type="ECO:0000256" key="10">
    <source>
        <dbReference type="SAM" id="MobiDB-lite"/>
    </source>
</evidence>
<keyword evidence="9" id="KW-0539">Nucleus</keyword>
<dbReference type="SMART" id="SM00525">
    <property type="entry name" value="FES"/>
    <property type="match status" value="1"/>
</dbReference>
<dbReference type="EMBL" id="KZ305026">
    <property type="protein sequence ID" value="PIA54767.1"/>
    <property type="molecule type" value="Genomic_DNA"/>
</dbReference>
<dbReference type="SUPFAM" id="SSF48150">
    <property type="entry name" value="DNA-glycosylase"/>
    <property type="match status" value="1"/>
</dbReference>